<feature type="domain" description="Xylanolytic transcriptional activator regulatory" evidence="7">
    <location>
        <begin position="303"/>
        <end position="391"/>
    </location>
</feature>
<keyword evidence="4" id="KW-0804">Transcription</keyword>
<dbReference type="GO" id="GO:0000976">
    <property type="term" value="F:transcription cis-regulatory region binding"/>
    <property type="evidence" value="ECO:0007669"/>
    <property type="project" value="TreeGrafter"/>
</dbReference>
<dbReference type="PANTHER" id="PTHR31845:SF17">
    <property type="entry name" value="ZN(II)2CYS6 TRANSCRIPTION FACTOR (EUROFUNG)"/>
    <property type="match status" value="1"/>
</dbReference>
<evidence type="ECO:0000256" key="1">
    <source>
        <dbReference type="ARBA" id="ARBA00004123"/>
    </source>
</evidence>
<dbReference type="PANTHER" id="PTHR31845">
    <property type="entry name" value="FINGER DOMAIN PROTEIN, PUTATIVE-RELATED"/>
    <property type="match status" value="1"/>
</dbReference>
<keyword evidence="9" id="KW-1185">Reference proteome</keyword>
<keyword evidence="5" id="KW-0539">Nucleus</keyword>
<dbReference type="Proteomes" id="UP000249363">
    <property type="component" value="Unassembled WGS sequence"/>
</dbReference>
<name>A0A364KXS7_TALAM</name>
<dbReference type="GO" id="GO:0005634">
    <property type="term" value="C:nucleus"/>
    <property type="evidence" value="ECO:0007669"/>
    <property type="project" value="UniProtKB-SubCell"/>
</dbReference>
<feature type="region of interest" description="Disordered" evidence="6">
    <location>
        <begin position="146"/>
        <end position="166"/>
    </location>
</feature>
<protein>
    <recommendedName>
        <fullName evidence="7">Xylanolytic transcriptional activator regulatory domain-containing protein</fullName>
    </recommendedName>
</protein>
<reference evidence="8 9" key="1">
    <citation type="journal article" date="2017" name="Biotechnol. Biofuels">
        <title>Differential beta-glucosidase expression as a function of carbon source availability in Talaromyces amestolkiae: a genomic and proteomic approach.</title>
        <authorList>
            <person name="de Eugenio L.I."/>
            <person name="Mendez-Liter J.A."/>
            <person name="Nieto-Dominguez M."/>
            <person name="Alonso L."/>
            <person name="Gil-Munoz J."/>
            <person name="Barriuso J."/>
            <person name="Prieto A."/>
            <person name="Martinez M.J."/>
        </authorList>
    </citation>
    <scope>NUCLEOTIDE SEQUENCE [LARGE SCALE GENOMIC DNA]</scope>
    <source>
        <strain evidence="8 9">CIB</strain>
    </source>
</reference>
<feature type="compositionally biased region" description="Low complexity" evidence="6">
    <location>
        <begin position="601"/>
        <end position="627"/>
    </location>
</feature>
<evidence type="ECO:0000259" key="7">
    <source>
        <dbReference type="SMART" id="SM00906"/>
    </source>
</evidence>
<dbReference type="EMBL" id="MIKG01000007">
    <property type="protein sequence ID" value="RAO68360.1"/>
    <property type="molecule type" value="Genomic_DNA"/>
</dbReference>
<feature type="region of interest" description="Disordered" evidence="6">
    <location>
        <begin position="601"/>
        <end position="648"/>
    </location>
</feature>
<dbReference type="OrthoDB" id="1925334at2759"/>
<gene>
    <name evidence="8" type="ORF">BHQ10_004372</name>
</gene>
<feature type="compositionally biased region" description="Polar residues" evidence="6">
    <location>
        <begin position="628"/>
        <end position="648"/>
    </location>
</feature>
<evidence type="ECO:0000313" key="9">
    <source>
        <dbReference type="Proteomes" id="UP000249363"/>
    </source>
</evidence>
<evidence type="ECO:0000256" key="4">
    <source>
        <dbReference type="ARBA" id="ARBA00023163"/>
    </source>
</evidence>
<keyword evidence="3" id="KW-0238">DNA-binding</keyword>
<keyword evidence="2" id="KW-0805">Transcription regulation</keyword>
<accession>A0A364KXS7</accession>
<evidence type="ECO:0000256" key="6">
    <source>
        <dbReference type="SAM" id="MobiDB-lite"/>
    </source>
</evidence>
<dbReference type="GeneID" id="63793588"/>
<dbReference type="GO" id="GO:0000981">
    <property type="term" value="F:DNA-binding transcription factor activity, RNA polymerase II-specific"/>
    <property type="evidence" value="ECO:0007669"/>
    <property type="project" value="TreeGrafter"/>
</dbReference>
<dbReference type="InterPro" id="IPR007219">
    <property type="entry name" value="XnlR_reg_dom"/>
</dbReference>
<comment type="caution">
    <text evidence="8">The sequence shown here is derived from an EMBL/GenBank/DDBJ whole genome shotgun (WGS) entry which is preliminary data.</text>
</comment>
<dbReference type="SMART" id="SM00906">
    <property type="entry name" value="Fungal_trans"/>
    <property type="match status" value="1"/>
</dbReference>
<dbReference type="GO" id="GO:0008270">
    <property type="term" value="F:zinc ion binding"/>
    <property type="evidence" value="ECO:0007669"/>
    <property type="project" value="InterPro"/>
</dbReference>
<dbReference type="RefSeq" id="XP_040732876.1">
    <property type="nucleotide sequence ID" value="XM_040876731.1"/>
</dbReference>
<organism evidence="8 9">
    <name type="scientific">Talaromyces amestolkiae</name>
    <dbReference type="NCBI Taxonomy" id="1196081"/>
    <lineage>
        <taxon>Eukaryota</taxon>
        <taxon>Fungi</taxon>
        <taxon>Dikarya</taxon>
        <taxon>Ascomycota</taxon>
        <taxon>Pezizomycotina</taxon>
        <taxon>Eurotiomycetes</taxon>
        <taxon>Eurotiomycetidae</taxon>
        <taxon>Eurotiales</taxon>
        <taxon>Trichocomaceae</taxon>
        <taxon>Talaromyces</taxon>
        <taxon>Talaromyces sect. Talaromyces</taxon>
    </lineage>
</organism>
<dbReference type="CDD" id="cd12148">
    <property type="entry name" value="fungal_TF_MHR"/>
    <property type="match status" value="1"/>
</dbReference>
<proteinExistence type="predicted"/>
<dbReference type="AlphaFoldDB" id="A0A364KXS7"/>
<feature type="compositionally biased region" description="Polar residues" evidence="6">
    <location>
        <begin position="156"/>
        <end position="166"/>
    </location>
</feature>
<comment type="subcellular location">
    <subcellularLocation>
        <location evidence="1">Nucleus</location>
    </subcellularLocation>
</comment>
<evidence type="ECO:0000256" key="5">
    <source>
        <dbReference type="ARBA" id="ARBA00023242"/>
    </source>
</evidence>
<feature type="region of interest" description="Disordered" evidence="6">
    <location>
        <begin position="1"/>
        <end position="82"/>
    </location>
</feature>
<dbReference type="GO" id="GO:0006351">
    <property type="term" value="P:DNA-templated transcription"/>
    <property type="evidence" value="ECO:0007669"/>
    <property type="project" value="InterPro"/>
</dbReference>
<dbReference type="InterPro" id="IPR051089">
    <property type="entry name" value="prtT"/>
</dbReference>
<evidence type="ECO:0000256" key="3">
    <source>
        <dbReference type="ARBA" id="ARBA00023125"/>
    </source>
</evidence>
<evidence type="ECO:0000256" key="2">
    <source>
        <dbReference type="ARBA" id="ARBA00023015"/>
    </source>
</evidence>
<sequence length="739" mass="81870">MPKRSWNQVDGAATQPIRRGANRASTKDVHIKSGSPSSPDDVKANFSHPPTPTLTDAGSEPRSAKSGSRQRAASIHSDDNEQMAWPSITRKVKACAACLSHDLTIMHSALEQTLRALSLPTLPSLHTPLPELGSFQEPEAPITQTTESITARDPETSSQLQPAQETSSHIPIESLYELTRLRSLRGETVEELPSNHDDFISRGLVPVDEAEKLFHFYQTQLDPYIYGLASKYKTLESLRRSSSLLTACICTVAASHQAGNGQLYETCNQEFRRLVSSSMFERRISLDYLRALVIGSYWLSDVSWTLAGLAVRRASDINLHKFYYRIIDSANEFAQTPKSWDLSDPEASIDPVRLWYLLYICDQHLSILYTRAPMIREDDTIRGWRSYLESPHASQSDIRISSQVALMTLLSQIREFFGVDASKSIPRGAMPHINTFSHHLDKWLAHWSSKLRPNEHIGNFPSKGVLLHYHFGKLHLYSHVFRGLKSGDHIEHIPSYFKDAASTAVSHATTILELLLGDADIRRSIIGVPHYFHTMVAFACVVLLKVADRYRDDLGIDVASTHSLIQRVIDFFRHVKCGQYHLVHWMADGLAKMLAQSSSAQSSRDSMSSDSVNGSINGSINSSAHSNVPLSWDNTHTRTNNQTSGNLRGGLNTMSPSLVHHENVDNTLFNSVSEIPEQPSFLSLDPNFGHLNAEDDDHGMMVGGGAGIGMTGGGAFLPMLDGIEGGGDYGLTDLSFNFV</sequence>
<evidence type="ECO:0000313" key="8">
    <source>
        <dbReference type="EMBL" id="RAO68360.1"/>
    </source>
</evidence>